<dbReference type="Proteomes" id="UP000182660">
    <property type="component" value="Unassembled WGS sequence"/>
</dbReference>
<gene>
    <name evidence="1" type="ORF">MT2528_4201</name>
</gene>
<sequence length="62" mass="7092">MGLAPKEFNIEVERTMRECNGLPCKSWDTARADKKQIYSTRSVSERITELSTLQQACTQNNL</sequence>
<organism evidence="1 2">
    <name type="scientific">Moritella viscosa</name>
    <dbReference type="NCBI Taxonomy" id="80854"/>
    <lineage>
        <taxon>Bacteria</taxon>
        <taxon>Pseudomonadati</taxon>
        <taxon>Pseudomonadota</taxon>
        <taxon>Gammaproteobacteria</taxon>
        <taxon>Alteromonadales</taxon>
        <taxon>Moritellaceae</taxon>
        <taxon>Moritella</taxon>
    </lineage>
</organism>
<dbReference type="EMBL" id="FPLJ01000106">
    <property type="protein sequence ID" value="SGZ01284.1"/>
    <property type="molecule type" value="Genomic_DNA"/>
</dbReference>
<keyword evidence="2" id="KW-1185">Reference proteome</keyword>
<evidence type="ECO:0000313" key="1">
    <source>
        <dbReference type="EMBL" id="SGZ01284.1"/>
    </source>
</evidence>
<name>A0ABY1HJ00_9GAMM</name>
<evidence type="ECO:0000313" key="2">
    <source>
        <dbReference type="Proteomes" id="UP000182660"/>
    </source>
</evidence>
<comment type="caution">
    <text evidence="1">The sequence shown here is derived from an EMBL/GenBank/DDBJ whole genome shotgun (WGS) entry which is preliminary data.</text>
</comment>
<protein>
    <submittedName>
        <fullName evidence="1">Nucleotidyltransferase/DNA polymerase involved in DNA repair</fullName>
    </submittedName>
</protein>
<accession>A0ABY1HJ00</accession>
<reference evidence="1 2" key="1">
    <citation type="submission" date="2016-11" db="EMBL/GenBank/DDBJ databases">
        <authorList>
            <person name="Klemetsen T."/>
        </authorList>
    </citation>
    <scope>NUCLEOTIDE SEQUENCE [LARGE SCALE GENOMIC DNA]</scope>
    <source>
        <strain evidence="1">MT 2528</strain>
    </source>
</reference>
<proteinExistence type="predicted"/>